<evidence type="ECO:0000313" key="1">
    <source>
        <dbReference type="EMBL" id="KAA8819600.1"/>
    </source>
</evidence>
<proteinExistence type="predicted"/>
<dbReference type="RefSeq" id="WP_150353925.1">
    <property type="nucleotide sequence ID" value="NZ_RZNZ01000010.1"/>
</dbReference>
<gene>
    <name evidence="2" type="ORF">EM848_05455</name>
    <name evidence="1" type="ORF">EMO90_08175</name>
</gene>
<evidence type="ECO:0000313" key="2">
    <source>
        <dbReference type="EMBL" id="KAA8823392.1"/>
    </source>
</evidence>
<organism evidence="2 3">
    <name type="scientific">Bifidobacterium vespertilionis</name>
    <dbReference type="NCBI Taxonomy" id="2562524"/>
    <lineage>
        <taxon>Bacteria</taxon>
        <taxon>Bacillati</taxon>
        <taxon>Actinomycetota</taxon>
        <taxon>Actinomycetes</taxon>
        <taxon>Bifidobacteriales</taxon>
        <taxon>Bifidobacteriaceae</taxon>
        <taxon>Bifidobacterium</taxon>
    </lineage>
</organism>
<evidence type="ECO:0000313" key="3">
    <source>
        <dbReference type="Proteomes" id="UP000345527"/>
    </source>
</evidence>
<dbReference type="EMBL" id="RZOA01000009">
    <property type="protein sequence ID" value="KAA8823392.1"/>
    <property type="molecule type" value="Genomic_DNA"/>
</dbReference>
<comment type="caution">
    <text evidence="2">The sequence shown here is derived from an EMBL/GenBank/DDBJ whole genome shotgun (WGS) entry which is preliminary data.</text>
</comment>
<dbReference type="Proteomes" id="UP000374630">
    <property type="component" value="Unassembled WGS sequence"/>
</dbReference>
<dbReference type="OrthoDB" id="3232706at2"/>
<dbReference type="EMBL" id="RZNZ01000010">
    <property type="protein sequence ID" value="KAA8819600.1"/>
    <property type="molecule type" value="Genomic_DNA"/>
</dbReference>
<accession>A0A5J5E3G2</accession>
<name>A0A5J5E3G2_9BIFI</name>
<evidence type="ECO:0000313" key="4">
    <source>
        <dbReference type="Proteomes" id="UP000374630"/>
    </source>
</evidence>
<reference evidence="3 4" key="1">
    <citation type="journal article" date="2019" name="Syst. Appl. Microbiol.">
        <title>Characterization of Bifidobacterium species in feaces of the Egyptian fruit bat: Description of B. vespertilionis sp. nov. and B. rousetti sp. nov.</title>
        <authorList>
            <person name="Modesto M."/>
            <person name="Satti M."/>
            <person name="Watanabe K."/>
            <person name="Puglisi E."/>
            <person name="Morelli L."/>
            <person name="Huang C.-H."/>
            <person name="Liou J.-S."/>
            <person name="Miyashita M."/>
            <person name="Tamura T."/>
            <person name="Saito S."/>
            <person name="Mori K."/>
            <person name="Huang L."/>
            <person name="Sciavilla P."/>
            <person name="Sandri C."/>
            <person name="Spiezio C."/>
            <person name="Vitali F."/>
            <person name="Cavalieri D."/>
            <person name="Perpetuini G."/>
            <person name="Tofalo R."/>
            <person name="Bonetti A."/>
            <person name="Arita M."/>
            <person name="Mattarelli P."/>
        </authorList>
    </citation>
    <scope>NUCLEOTIDE SEQUENCE [LARGE SCALE GENOMIC DNA]</scope>
    <source>
        <strain evidence="1 4">RST16</strain>
        <strain evidence="2 3">RST8</strain>
    </source>
</reference>
<sequence>MANECRLVYHWCGHGEKVPYSLPTRMFEARVRVIRSTACDWCRKGADEQSNLLDGCAPMEGREPLVSRAEAIRRRALGQARALRGHATGGELDGFDELLRRIRCMNDPRWWVEHRADAIAVLARDIEVF</sequence>
<keyword evidence="4" id="KW-1185">Reference proteome</keyword>
<dbReference type="AlphaFoldDB" id="A0A5J5E3G2"/>
<dbReference type="Proteomes" id="UP000345527">
    <property type="component" value="Unassembled WGS sequence"/>
</dbReference>
<protein>
    <submittedName>
        <fullName evidence="2">Uncharacterized protein</fullName>
    </submittedName>
</protein>